<dbReference type="InterPro" id="IPR000531">
    <property type="entry name" value="Beta-barrel_TonB"/>
</dbReference>
<protein>
    <submittedName>
        <fullName evidence="13">SusC/RagA family TonB-linked outer membrane protein</fullName>
    </submittedName>
</protein>
<evidence type="ECO:0000313" key="13">
    <source>
        <dbReference type="EMBL" id="ALO49966.1"/>
    </source>
</evidence>
<evidence type="ECO:0000256" key="3">
    <source>
        <dbReference type="ARBA" id="ARBA00022452"/>
    </source>
</evidence>
<dbReference type="STRING" id="76123.AS203_10095"/>
<evidence type="ECO:0000256" key="7">
    <source>
        <dbReference type="ARBA" id="ARBA00023077"/>
    </source>
</evidence>
<keyword evidence="7 11" id="KW-0798">TonB box</keyword>
<dbReference type="SUPFAM" id="SSF56935">
    <property type="entry name" value="Porins"/>
    <property type="match status" value="1"/>
</dbReference>
<comment type="subcellular location">
    <subcellularLocation>
        <location evidence="1 10">Cell outer membrane</location>
        <topology evidence="1 10">Multi-pass membrane protein</topology>
    </subcellularLocation>
</comment>
<evidence type="ECO:0000256" key="2">
    <source>
        <dbReference type="ARBA" id="ARBA00022448"/>
    </source>
</evidence>
<dbReference type="SMART" id="SM00965">
    <property type="entry name" value="STN"/>
    <property type="match status" value="1"/>
</dbReference>
<dbReference type="FunFam" id="2.170.130.10:FF:000003">
    <property type="entry name" value="SusC/RagA family TonB-linked outer membrane protein"/>
    <property type="match status" value="1"/>
</dbReference>
<dbReference type="Proteomes" id="UP000056252">
    <property type="component" value="Chromosome"/>
</dbReference>
<dbReference type="InterPro" id="IPR023996">
    <property type="entry name" value="TonB-dep_OMP_SusC/RagA"/>
</dbReference>
<dbReference type="InterPro" id="IPR011662">
    <property type="entry name" value="Secretin/TonB_short_N"/>
</dbReference>
<evidence type="ECO:0000256" key="10">
    <source>
        <dbReference type="PROSITE-ProRule" id="PRU01360"/>
    </source>
</evidence>
<dbReference type="InterPro" id="IPR039426">
    <property type="entry name" value="TonB-dep_rcpt-like"/>
</dbReference>
<dbReference type="InterPro" id="IPR008969">
    <property type="entry name" value="CarboxyPept-like_regulatory"/>
</dbReference>
<dbReference type="SUPFAM" id="SSF49464">
    <property type="entry name" value="Carboxypeptidase regulatory domain-like"/>
    <property type="match status" value="1"/>
</dbReference>
<dbReference type="Gene3D" id="2.170.130.10">
    <property type="entry name" value="TonB-dependent receptor, plug domain"/>
    <property type="match status" value="1"/>
</dbReference>
<dbReference type="Pfam" id="PF00593">
    <property type="entry name" value="TonB_dep_Rec_b-barrel"/>
    <property type="match status" value="1"/>
</dbReference>
<gene>
    <name evidence="13" type="ORF">AS203_10095</name>
</gene>
<keyword evidence="2 10" id="KW-0813">Transport</keyword>
<dbReference type="Pfam" id="PF13715">
    <property type="entry name" value="CarbopepD_reg_2"/>
    <property type="match status" value="1"/>
</dbReference>
<dbReference type="NCBIfam" id="TIGR04057">
    <property type="entry name" value="SusC_RagA_signa"/>
    <property type="match status" value="1"/>
</dbReference>
<dbReference type="GO" id="GO:0006826">
    <property type="term" value="P:iron ion transport"/>
    <property type="evidence" value="ECO:0007669"/>
    <property type="project" value="UniProtKB-KW"/>
</dbReference>
<keyword evidence="4" id="KW-0410">Iron transport</keyword>
<keyword evidence="4" id="KW-0406">Ion transport</keyword>
<sequence>MSLKQVFGAIEKQTTYRFSYRNVVIDERRDITVSRTNETVQAVLDAVLEGRNLEYKIVSSKSIVISDKPASKASGSAQGDWRRVSGTVKDSHGDPIVGASVYEKGTKNGTLTDVDGRFSLRVRDNSMVQISYIGFQQQDIRTNGNRSLNIVLTEDNNALDEVVVVGYGSRKKANLIGAVSAVTAEQLKDRPVSNVGQMLQGQVPNLNITFASGTPGEATRMNIRGATSIVNSGAPLVLIDGVEGSIDRLNPNDIESISVLKDAASAAIYGARAGFGVILVTTKSGKDGTSHITYNGRFSFSSPTTKTDFITTGYDAARIADAFNMSMNNSSYTNYTQSDYAELESRRFDKTENPARPWVVTGSDGRYRYYGNFDWYNYLFDFSQPTWNHNLNISGGTDKLNYVISANLNDHKGIYALNTDKYKTKTFTSKFGAQVNPWLKLTATAMLFKSKYKSPGYDYEDGGNFGNLMFHAMPYVMPYNPDGSNVYTYAPSANKPADGFAAMLRQGDGFTKVDKTQVTFALNAVAHLAEGLDLVGNVSYRKYNKEKTFRQAGFTYSERPGVLLEATSGFFGNRLKEINTKEEYYVYDLYATYQKTFDSLHNFNVVAGVNRETGKYKNTEASVRNLLSNILNDLALGTGDKGVKGGQHEYALLGYFGRISYDYAGKYLAEVNMRYDGTSRFPKGSRWGFFPSVAVGWRISDEPFFNPLKKAVDNMKIRFSVGSLGNQVTDGYANPYYPYIRRVQVKSSAKFNYIFDNQYVAYSQLDSPVSGDLTWETIVTKNIGLDLGFFNNRLTATLDFYRRDTKDMLATSLTLPDVYGYAAPLENNGQLRTNGYEIVLGWNDRFNLAGKPFTYGFAVSLADSKSKLIKYHGNETKTLGRYYEGMEWGEIWGYRIEGIYRTDQEAVSRGVDQSFINSRFTDKAGDLIYSDLDGSKKIDNGKGTLEDHGDLVKLGNSTARYHYGFNANLAWNGIDFSIFLQGVGKQNLYPGGNNMMFWGPYARAYSSFIPADFENKVWRTDNLDSYFPRAAADLARNGNAMSYVNDRYLQNLAYCRVKNLTLGYTLPASLTRKININKVRVYFSGENLFTFTALDNKYLDPEQLAVDSNGRVYPYSKTFSFGLDITF</sequence>
<dbReference type="Pfam" id="PF07715">
    <property type="entry name" value="Plug"/>
    <property type="match status" value="1"/>
</dbReference>
<evidence type="ECO:0000256" key="8">
    <source>
        <dbReference type="ARBA" id="ARBA00023136"/>
    </source>
</evidence>
<reference evidence="14" key="1">
    <citation type="submission" date="2015-11" db="EMBL/GenBank/DDBJ databases">
        <authorList>
            <person name="Holder M.E."/>
            <person name="Ajami N.J."/>
            <person name="Petrosino J.F."/>
        </authorList>
    </citation>
    <scope>NUCLEOTIDE SEQUENCE [LARGE SCALE GENOMIC DNA]</scope>
    <source>
        <strain evidence="14">F0113</strain>
    </source>
</reference>
<comment type="similarity">
    <text evidence="10 11">Belongs to the TonB-dependent receptor family.</text>
</comment>
<dbReference type="InterPro" id="IPR036942">
    <property type="entry name" value="Beta-barrel_TonB_sf"/>
</dbReference>
<evidence type="ECO:0000256" key="1">
    <source>
        <dbReference type="ARBA" id="ARBA00004571"/>
    </source>
</evidence>
<keyword evidence="5 10" id="KW-0812">Transmembrane</keyword>
<dbReference type="NCBIfam" id="TIGR04056">
    <property type="entry name" value="OMP_RagA_SusC"/>
    <property type="match status" value="1"/>
</dbReference>
<keyword evidence="8 10" id="KW-0472">Membrane</keyword>
<keyword evidence="6" id="KW-0408">Iron</keyword>
<keyword evidence="14" id="KW-1185">Reference proteome</keyword>
<dbReference type="EMBL" id="CP013195">
    <property type="protein sequence ID" value="ALO49966.1"/>
    <property type="molecule type" value="Genomic_DNA"/>
</dbReference>
<evidence type="ECO:0000256" key="4">
    <source>
        <dbReference type="ARBA" id="ARBA00022496"/>
    </source>
</evidence>
<dbReference type="FunFam" id="2.60.40.1120:FF:000003">
    <property type="entry name" value="Outer membrane protein Omp121"/>
    <property type="match status" value="1"/>
</dbReference>
<evidence type="ECO:0000256" key="6">
    <source>
        <dbReference type="ARBA" id="ARBA00023004"/>
    </source>
</evidence>
<dbReference type="InterPro" id="IPR037066">
    <property type="entry name" value="Plug_dom_sf"/>
</dbReference>
<keyword evidence="3 10" id="KW-1134">Transmembrane beta strand</keyword>
<evidence type="ECO:0000256" key="11">
    <source>
        <dbReference type="RuleBase" id="RU003357"/>
    </source>
</evidence>
<proteinExistence type="inferred from homology"/>
<dbReference type="KEGG" id="peo:AS203_10095"/>
<feature type="domain" description="Secretin/TonB short N-terminal" evidence="12">
    <location>
        <begin position="16"/>
        <end position="68"/>
    </location>
</feature>
<dbReference type="InterPro" id="IPR023997">
    <property type="entry name" value="TonB-dep_OMP_SusC/RagA_CS"/>
</dbReference>
<evidence type="ECO:0000256" key="9">
    <source>
        <dbReference type="ARBA" id="ARBA00023237"/>
    </source>
</evidence>
<dbReference type="eggNOG" id="COG4771">
    <property type="taxonomic scope" value="Bacteria"/>
</dbReference>
<dbReference type="PROSITE" id="PS52016">
    <property type="entry name" value="TONB_DEPENDENT_REC_3"/>
    <property type="match status" value="1"/>
</dbReference>
<evidence type="ECO:0000256" key="5">
    <source>
        <dbReference type="ARBA" id="ARBA00022692"/>
    </source>
</evidence>
<name>A0A0S2KPD4_9BACT</name>
<dbReference type="Gene3D" id="2.60.40.1120">
    <property type="entry name" value="Carboxypeptidase-like, regulatory domain"/>
    <property type="match status" value="1"/>
</dbReference>
<organism evidence="13 14">
    <name type="scientific">Hoylesella enoeca</name>
    <dbReference type="NCBI Taxonomy" id="76123"/>
    <lineage>
        <taxon>Bacteria</taxon>
        <taxon>Pseudomonadati</taxon>
        <taxon>Bacteroidota</taxon>
        <taxon>Bacteroidia</taxon>
        <taxon>Bacteroidales</taxon>
        <taxon>Prevotellaceae</taxon>
        <taxon>Hoylesella</taxon>
    </lineage>
</organism>
<keyword evidence="9 10" id="KW-0998">Cell outer membrane</keyword>
<accession>A0A0S2KPD4</accession>
<evidence type="ECO:0000259" key="12">
    <source>
        <dbReference type="SMART" id="SM00965"/>
    </source>
</evidence>
<dbReference type="InterPro" id="IPR012910">
    <property type="entry name" value="Plug_dom"/>
</dbReference>
<evidence type="ECO:0000313" key="14">
    <source>
        <dbReference type="Proteomes" id="UP000056252"/>
    </source>
</evidence>
<dbReference type="AlphaFoldDB" id="A0A0S2KPD4"/>
<dbReference type="Gene3D" id="2.40.170.20">
    <property type="entry name" value="TonB-dependent receptor, beta-barrel domain"/>
    <property type="match status" value="1"/>
</dbReference>
<dbReference type="GO" id="GO:0009279">
    <property type="term" value="C:cell outer membrane"/>
    <property type="evidence" value="ECO:0007669"/>
    <property type="project" value="UniProtKB-SubCell"/>
</dbReference>